<accession>G0WEH8</accession>
<dbReference type="HOGENOM" id="CLU_030667_1_0_1"/>
<dbReference type="KEGG" id="ndi:NDAI_0H00150"/>
<dbReference type="InterPro" id="IPR001214">
    <property type="entry name" value="SET_dom"/>
</dbReference>
<dbReference type="GO" id="GO:0005634">
    <property type="term" value="C:nucleus"/>
    <property type="evidence" value="ECO:0007669"/>
    <property type="project" value="TreeGrafter"/>
</dbReference>
<reference evidence="2 3" key="1">
    <citation type="journal article" date="2011" name="Proc. Natl. Acad. Sci. U.S.A.">
        <title>Evolutionary erosion of yeast sex chromosomes by mating-type switching accidents.</title>
        <authorList>
            <person name="Gordon J.L."/>
            <person name="Armisen D."/>
            <person name="Proux-Wera E."/>
            <person name="Oheigeartaigh S.S."/>
            <person name="Byrne K.P."/>
            <person name="Wolfe K.H."/>
        </authorList>
    </citation>
    <scope>NUCLEOTIDE SEQUENCE [LARGE SCALE GENOMIC DNA]</scope>
    <source>
        <strain evidence="3">ATCC 10597 / BCRC 20456 / CBS 421 / NBRC 0211 / NRRL Y-12639</strain>
    </source>
</reference>
<dbReference type="EMBL" id="HE580274">
    <property type="protein sequence ID" value="CCD26189.1"/>
    <property type="molecule type" value="Genomic_DNA"/>
</dbReference>
<keyword evidence="3" id="KW-1185">Reference proteome</keyword>
<dbReference type="Gene3D" id="3.90.1410.10">
    <property type="entry name" value="set domain protein methyltransferase, domain 1"/>
    <property type="match status" value="1"/>
</dbReference>
<evidence type="ECO:0000259" key="1">
    <source>
        <dbReference type="PROSITE" id="PS50280"/>
    </source>
</evidence>
<dbReference type="eggNOG" id="KOG1337">
    <property type="taxonomic scope" value="Eukaryota"/>
</dbReference>
<dbReference type="Proteomes" id="UP000000689">
    <property type="component" value="Chromosome 8"/>
</dbReference>
<dbReference type="OrthoDB" id="42889at2759"/>
<dbReference type="STRING" id="1071378.G0WEH8"/>
<feature type="domain" description="SET" evidence="1">
    <location>
        <begin position="24"/>
        <end position="280"/>
    </location>
</feature>
<dbReference type="SUPFAM" id="SSF82199">
    <property type="entry name" value="SET domain"/>
    <property type="match status" value="1"/>
</dbReference>
<proteinExistence type="predicted"/>
<dbReference type="PANTHER" id="PTHR13271:SF147">
    <property type="entry name" value="PROTEIN-LYSINE N-METHYLTRANSFERASE EFM1-RELATED"/>
    <property type="match status" value="1"/>
</dbReference>
<protein>
    <recommendedName>
        <fullName evidence="1">SET domain-containing protein</fullName>
    </recommendedName>
</protein>
<evidence type="ECO:0000313" key="2">
    <source>
        <dbReference type="EMBL" id="CCD26189.1"/>
    </source>
</evidence>
<dbReference type="AlphaFoldDB" id="G0WEH8"/>
<dbReference type="RefSeq" id="XP_003671432.1">
    <property type="nucleotide sequence ID" value="XM_003671384.1"/>
</dbReference>
<dbReference type="PROSITE" id="PS50280">
    <property type="entry name" value="SET"/>
    <property type="match status" value="1"/>
</dbReference>
<dbReference type="OMA" id="WGIRQFI"/>
<dbReference type="InterPro" id="IPR050600">
    <property type="entry name" value="SETD3_SETD6_MTase"/>
</dbReference>
<dbReference type="PANTHER" id="PTHR13271">
    <property type="entry name" value="UNCHARACTERIZED PUTATIVE METHYLTRANSFERASE"/>
    <property type="match status" value="1"/>
</dbReference>
<dbReference type="InterPro" id="IPR046341">
    <property type="entry name" value="SET_dom_sf"/>
</dbReference>
<name>G0WEH8_NAUDC</name>
<sequence>MMISGKKYDDFFEWCKANNCFIDDRISFKFTDSAGITAYANSSIPIQQTPLISVPTNLLLTYQNATDFFNWSIAKGGNLPTNNPNAITQLYLSHLKLNPEAKKSQWDKYVEILSLDLNQPYFWTVDQLQQLKGTDLYIKIQQDFATIIQEYIELLQILKVDILDQEKLQTATISHYINSHLPTLLDGKLPWNHFVSYLWSHCIFKSRAFPQLLLNNAGSDVGNINLAFLFPIVDLLNHKNDVVVKWESSNDINNKNDNKVLTFITQETLHVGDQIFNNYGNKSNEELLLGYGFIQENNNNYDYSELTLKLNEETINESLKFCDLQKHDNIVKRDCVSFELNTKEPIPDNLLKFFGFLSKLQTEQVLTLRSILDGSDELYSILLSKLDFFKNHKLPSSNLKPYRLTKQYFNCQRKIFQNSIDYLLKIQKSILKENNNNLTSNLVSFKTILKNDEIFLNSLLQSFGITNFDDIIQKDFLKQSLLLWIVRMSNIESYPSKEQKKLSSWDWLDIQETFREVANSIVIEKEDVMEFIEFYTNAFPKLSNEIPEVYDKGDWKIKQFIIADTVMDILVWTRKLTNEPFFIKKQQPL</sequence>
<organism evidence="2 3">
    <name type="scientific">Naumovozyma dairenensis (strain ATCC 10597 / BCRC 20456 / CBS 421 / NBRC 0211 / NRRL Y-12639)</name>
    <name type="common">Saccharomyces dairenensis</name>
    <dbReference type="NCBI Taxonomy" id="1071378"/>
    <lineage>
        <taxon>Eukaryota</taxon>
        <taxon>Fungi</taxon>
        <taxon>Dikarya</taxon>
        <taxon>Ascomycota</taxon>
        <taxon>Saccharomycotina</taxon>
        <taxon>Saccharomycetes</taxon>
        <taxon>Saccharomycetales</taxon>
        <taxon>Saccharomycetaceae</taxon>
        <taxon>Naumovozyma</taxon>
    </lineage>
</organism>
<dbReference type="GO" id="GO:0016279">
    <property type="term" value="F:protein-lysine N-methyltransferase activity"/>
    <property type="evidence" value="ECO:0007669"/>
    <property type="project" value="EnsemblFungi"/>
</dbReference>
<evidence type="ECO:0000313" key="3">
    <source>
        <dbReference type="Proteomes" id="UP000000689"/>
    </source>
</evidence>
<gene>
    <name evidence="2" type="primary">NDAI0H00150</name>
    <name evidence="2" type="ordered locus">NDAI_0H00150</name>
</gene>
<dbReference type="GeneID" id="11495720"/>